<organism evidence="1 2">
    <name type="scientific">Nostoc piscinale CENA21</name>
    <dbReference type="NCBI Taxonomy" id="224013"/>
    <lineage>
        <taxon>Bacteria</taxon>
        <taxon>Bacillati</taxon>
        <taxon>Cyanobacteriota</taxon>
        <taxon>Cyanophyceae</taxon>
        <taxon>Nostocales</taxon>
        <taxon>Nostocaceae</taxon>
        <taxon>Nostoc</taxon>
    </lineage>
</organism>
<dbReference type="OrthoDB" id="488678at2"/>
<evidence type="ECO:0000313" key="2">
    <source>
        <dbReference type="Proteomes" id="UP000062645"/>
    </source>
</evidence>
<reference evidence="1 2" key="2">
    <citation type="journal article" date="2016" name="Genome Announc.">
        <title>Draft Genome Sequence of the N2-Fixing Cyanobacterium Nostoc piscinale CENA21, Isolated from the Brazilian Amazon Floodplain.</title>
        <authorList>
            <person name="Leao T."/>
            <person name="Guimaraes P.I."/>
            <person name="de Melo A.G."/>
            <person name="Ramos R.T."/>
            <person name="Leao P.N."/>
            <person name="Silva A."/>
            <person name="Fiore M.F."/>
            <person name="Schneider M.P."/>
        </authorList>
    </citation>
    <scope>NUCLEOTIDE SEQUENCE [LARGE SCALE GENOMIC DNA]</scope>
    <source>
        <strain evidence="1 2">CENA21</strain>
    </source>
</reference>
<dbReference type="RefSeq" id="WP_062289280.1">
    <property type="nucleotide sequence ID" value="NZ_CP012036.1"/>
</dbReference>
<sequence>MQKTISPHLVSTYQLLQCAFPQGIEDRQYLPLLSILYEHLSDRSLAQVVAEYTGKNYYVVLNDVYRVGTMETFSSEVIDSIKQILMNCNYEKWLSE</sequence>
<dbReference type="EMBL" id="CP012036">
    <property type="protein sequence ID" value="ALF52363.1"/>
    <property type="molecule type" value="Genomic_DNA"/>
</dbReference>
<dbReference type="Proteomes" id="UP000062645">
    <property type="component" value="Chromosome"/>
</dbReference>
<evidence type="ECO:0000313" key="1">
    <source>
        <dbReference type="EMBL" id="ALF52363.1"/>
    </source>
</evidence>
<dbReference type="AlphaFoldDB" id="A0A0M3V4L6"/>
<reference evidence="2" key="1">
    <citation type="submission" date="2015-07" db="EMBL/GenBank/DDBJ databases">
        <title>Genome Of Nitrogen-Fixing Cyanobacterium Nostoc piscinale CENA21 From Solimoes/Amazon River Floodplain Sediments And Comparative Genomics To Uncover Biosynthetic Natural Products Potential.</title>
        <authorList>
            <person name="Leao T.F."/>
            <person name="Leao P.N."/>
            <person name="Guimaraes P.I."/>
            <person name="de Melo A.G.C."/>
            <person name="Ramos R.T.J."/>
            <person name="Silva A."/>
            <person name="Fiore M.F."/>
            <person name="Schneider M.P.C."/>
        </authorList>
    </citation>
    <scope>NUCLEOTIDE SEQUENCE [LARGE SCALE GENOMIC DNA]</scope>
    <source>
        <strain evidence="2">CENA21</strain>
    </source>
</reference>
<accession>A0A0M3V4L6</accession>
<dbReference type="InterPro" id="IPR044918">
    <property type="entry name" value="DUF3349_helical"/>
</dbReference>
<protein>
    <recommendedName>
        <fullName evidence="3">DUF3349 domain-containing protein</fullName>
    </recommendedName>
</protein>
<proteinExistence type="predicted"/>
<dbReference type="PATRIC" id="fig|224013.5.peg.1228"/>
<dbReference type="Gene3D" id="1.10.150.430">
    <property type="entry name" value="DUF3349, helical bundle"/>
    <property type="match status" value="1"/>
</dbReference>
<dbReference type="KEGG" id="npz:ACX27_05085"/>
<gene>
    <name evidence="1" type="ORF">ACX27_05085</name>
</gene>
<evidence type="ECO:0008006" key="3">
    <source>
        <dbReference type="Google" id="ProtNLM"/>
    </source>
</evidence>
<name>A0A0M3V4L6_9NOSO</name>
<keyword evidence="2" id="KW-1185">Reference proteome</keyword>